<comment type="caution">
    <text evidence="1">The sequence shown here is derived from an EMBL/GenBank/DDBJ whole genome shotgun (WGS) entry which is preliminary data.</text>
</comment>
<dbReference type="EMBL" id="JAENGZ010000667">
    <property type="protein sequence ID" value="KAG6955532.1"/>
    <property type="molecule type" value="Genomic_DNA"/>
</dbReference>
<accession>A0A8T1U5F6</accession>
<name>A0A8T1U5F6_9STRA</name>
<reference evidence="1" key="1">
    <citation type="submission" date="2021-01" db="EMBL/GenBank/DDBJ databases">
        <title>Phytophthora aleatoria, a newly-described species from Pinus radiata is distinct from Phytophthora cactorum isolates based on comparative genomics.</title>
        <authorList>
            <person name="Mcdougal R."/>
            <person name="Panda P."/>
            <person name="Williams N."/>
            <person name="Studholme D.J."/>
        </authorList>
    </citation>
    <scope>NUCLEOTIDE SEQUENCE</scope>
    <source>
        <strain evidence="1">NZFS 3830</strain>
    </source>
</reference>
<proteinExistence type="predicted"/>
<dbReference type="OrthoDB" id="128570at2759"/>
<gene>
    <name evidence="1" type="ORF">JG687_00011141</name>
</gene>
<protein>
    <submittedName>
        <fullName evidence="1">Uncharacterized protein</fullName>
    </submittedName>
</protein>
<organism evidence="1 2">
    <name type="scientific">Phytophthora cactorum</name>
    <dbReference type="NCBI Taxonomy" id="29920"/>
    <lineage>
        <taxon>Eukaryota</taxon>
        <taxon>Sar</taxon>
        <taxon>Stramenopiles</taxon>
        <taxon>Oomycota</taxon>
        <taxon>Peronosporomycetes</taxon>
        <taxon>Peronosporales</taxon>
        <taxon>Peronosporaceae</taxon>
        <taxon>Phytophthora</taxon>
    </lineage>
</organism>
<sequence length="174" mass="19879">MYGIGVGYVSCIFGAKVRTLLRGILFFLPSGVVEEKKERVITEIVPRVEQYVKNNPTCYLEELQELLRDTFRDLGTTSTSTICRALNFDMNLVERCKQRQRECAPREVEVYKSRLQAIYATQNNFCSTARRPRTGDMRIAVMHSHDATENLLCDCHFSEVSSDPFLPLSAIKDS</sequence>
<evidence type="ECO:0000313" key="2">
    <source>
        <dbReference type="Proteomes" id="UP000688947"/>
    </source>
</evidence>
<evidence type="ECO:0000313" key="1">
    <source>
        <dbReference type="EMBL" id="KAG6955532.1"/>
    </source>
</evidence>
<dbReference type="Proteomes" id="UP000688947">
    <property type="component" value="Unassembled WGS sequence"/>
</dbReference>
<dbReference type="AlphaFoldDB" id="A0A8T1U5F6"/>